<evidence type="ECO:0000313" key="2">
    <source>
        <dbReference type="Proteomes" id="UP001150062"/>
    </source>
</evidence>
<evidence type="ECO:0000313" key="1">
    <source>
        <dbReference type="EMBL" id="KAJ6251194.1"/>
    </source>
</evidence>
<dbReference type="Proteomes" id="UP001150062">
    <property type="component" value="Unassembled WGS sequence"/>
</dbReference>
<accession>A0ABQ8Z2S7</accession>
<organism evidence="1 2">
    <name type="scientific">Anaeramoeba flamelloides</name>
    <dbReference type="NCBI Taxonomy" id="1746091"/>
    <lineage>
        <taxon>Eukaryota</taxon>
        <taxon>Metamonada</taxon>
        <taxon>Anaeramoebidae</taxon>
        <taxon>Anaeramoeba</taxon>
    </lineage>
</organism>
<sequence length="307" mass="36013">MSQTKTVLMSLSSYENLENKLSQLRDNIKKKQSSLQQDEIFLRGLISVSNNNSFHNNNNNARSFSISQTQRSLEDGGQIMVDNKEMDDSIELDFDFTSKDRSEDSFGGNSQLFEESDFGVFETANNDSLEIQFEDVDEDEDEEENTRQNSNLHFDSSFDLCPTLIETNNFQQDQDQKQWPNEHENDQTISFDTKSQNNQQFQSFEHGSGSRFSSFDFDNDLNFEENDQSHSQTQILNDQEHYQYLDQEQEEEQEQEQEQEQEFFLEFNEALSSSPQTNSFDLMNQEFESFLDLEQSEMFGYNHTEMN</sequence>
<comment type="caution">
    <text evidence="1">The sequence shown here is derived from an EMBL/GenBank/DDBJ whole genome shotgun (WGS) entry which is preliminary data.</text>
</comment>
<gene>
    <name evidence="1" type="ORF">M0813_15282</name>
</gene>
<name>A0ABQ8Z2S7_9EUKA</name>
<reference evidence="1" key="1">
    <citation type="submission" date="2022-08" db="EMBL/GenBank/DDBJ databases">
        <title>Novel sulfate-reducing endosymbionts in the free-living metamonad Anaeramoeba.</title>
        <authorList>
            <person name="Jerlstrom-Hultqvist J."/>
            <person name="Cepicka I."/>
            <person name="Gallot-Lavallee L."/>
            <person name="Salas-Leiva D."/>
            <person name="Curtis B.A."/>
            <person name="Zahonova K."/>
            <person name="Pipaliya S."/>
            <person name="Dacks J."/>
            <person name="Roger A.J."/>
        </authorList>
    </citation>
    <scope>NUCLEOTIDE SEQUENCE</scope>
    <source>
        <strain evidence="1">Schooner1</strain>
    </source>
</reference>
<protein>
    <submittedName>
        <fullName evidence="1">Uncharacterized protein</fullName>
    </submittedName>
</protein>
<keyword evidence="2" id="KW-1185">Reference proteome</keyword>
<dbReference type="EMBL" id="JAOAOG010000067">
    <property type="protein sequence ID" value="KAJ6251194.1"/>
    <property type="molecule type" value="Genomic_DNA"/>
</dbReference>
<proteinExistence type="predicted"/>